<dbReference type="Pfam" id="PF18201">
    <property type="entry name" value="PIH1_CS"/>
    <property type="match status" value="1"/>
</dbReference>
<proteinExistence type="inferred from homology"/>
<feature type="transmembrane region" description="Helical" evidence="3">
    <location>
        <begin position="280"/>
        <end position="299"/>
    </location>
</feature>
<feature type="compositionally biased region" description="Low complexity" evidence="2">
    <location>
        <begin position="111"/>
        <end position="149"/>
    </location>
</feature>
<feature type="transmembrane region" description="Helical" evidence="3">
    <location>
        <begin position="430"/>
        <end position="447"/>
    </location>
</feature>
<dbReference type="EMBL" id="LHPG02000004">
    <property type="protein sequence ID" value="PRW59135.1"/>
    <property type="molecule type" value="Genomic_DNA"/>
</dbReference>
<dbReference type="CDD" id="cd06257">
    <property type="entry name" value="DnaJ"/>
    <property type="match status" value="1"/>
</dbReference>
<comment type="caution">
    <text evidence="5">The sequence shown here is derived from an EMBL/GenBank/DDBJ whole genome shotgun (WGS) entry which is preliminary data.</text>
</comment>
<feature type="region of interest" description="Disordered" evidence="2">
    <location>
        <begin position="535"/>
        <end position="557"/>
    </location>
</feature>
<dbReference type="InterPro" id="IPR001623">
    <property type="entry name" value="DnaJ_domain"/>
</dbReference>
<keyword evidence="6" id="KW-1185">Reference proteome</keyword>
<feature type="transmembrane region" description="Helical" evidence="3">
    <location>
        <begin position="507"/>
        <end position="528"/>
    </location>
</feature>
<comment type="similarity">
    <text evidence="1">Belongs to the PIH1 family.</text>
</comment>
<dbReference type="InterPro" id="IPR036869">
    <property type="entry name" value="J_dom_sf"/>
</dbReference>
<protein>
    <submittedName>
        <fullName evidence="5">DnaJ-like protein dnj-5-like</fullName>
    </submittedName>
</protein>
<evidence type="ECO:0000256" key="3">
    <source>
        <dbReference type="SAM" id="Phobius"/>
    </source>
</evidence>
<dbReference type="PROSITE" id="PS50076">
    <property type="entry name" value="DNAJ_2"/>
    <property type="match status" value="1"/>
</dbReference>
<feature type="region of interest" description="Disordered" evidence="2">
    <location>
        <begin position="794"/>
        <end position="844"/>
    </location>
</feature>
<keyword evidence="3" id="KW-0812">Transmembrane</keyword>
<dbReference type="InterPro" id="IPR052317">
    <property type="entry name" value="Viral_replicn-host_int_reg"/>
</dbReference>
<evidence type="ECO:0000256" key="2">
    <source>
        <dbReference type="SAM" id="MobiDB-lite"/>
    </source>
</evidence>
<accession>A0A2P6TYJ7</accession>
<evidence type="ECO:0000313" key="6">
    <source>
        <dbReference type="Proteomes" id="UP000239899"/>
    </source>
</evidence>
<feature type="transmembrane region" description="Helical" evidence="3">
    <location>
        <begin position="365"/>
        <end position="389"/>
    </location>
</feature>
<feature type="compositionally biased region" description="Gly residues" evidence="2">
    <location>
        <begin position="96"/>
        <end position="106"/>
    </location>
</feature>
<organism evidence="5 6">
    <name type="scientific">Chlorella sorokiniana</name>
    <name type="common">Freshwater green alga</name>
    <dbReference type="NCBI Taxonomy" id="3076"/>
    <lineage>
        <taxon>Eukaryota</taxon>
        <taxon>Viridiplantae</taxon>
        <taxon>Chlorophyta</taxon>
        <taxon>core chlorophytes</taxon>
        <taxon>Trebouxiophyceae</taxon>
        <taxon>Chlorellales</taxon>
        <taxon>Chlorellaceae</taxon>
        <taxon>Chlorella clade</taxon>
        <taxon>Chlorella</taxon>
    </lineage>
</organism>
<dbReference type="Pfam" id="PF00226">
    <property type="entry name" value="DnaJ"/>
    <property type="match status" value="1"/>
</dbReference>
<dbReference type="SUPFAM" id="SSF46565">
    <property type="entry name" value="Chaperone J-domain"/>
    <property type="match status" value="1"/>
</dbReference>
<dbReference type="PANTHER" id="PTHR44665:SF1">
    <property type="entry name" value="DNAJ HOMOLOG SUBFAMILY C MEMBER 14"/>
    <property type="match status" value="1"/>
</dbReference>
<dbReference type="AlphaFoldDB" id="A0A2P6TYJ7"/>
<reference evidence="5 6" key="1">
    <citation type="journal article" date="2018" name="Plant J.">
        <title>Genome sequences of Chlorella sorokiniana UTEX 1602 and Micractinium conductrix SAG 241.80: implications to maltose excretion by a green alga.</title>
        <authorList>
            <person name="Arriola M.B."/>
            <person name="Velmurugan N."/>
            <person name="Zhang Y."/>
            <person name="Plunkett M.H."/>
            <person name="Hondzo H."/>
            <person name="Barney B.M."/>
        </authorList>
    </citation>
    <scope>NUCLEOTIDE SEQUENCE [LARGE SCALE GENOMIC DNA]</scope>
    <source>
        <strain evidence="6">UTEX 1602</strain>
    </source>
</reference>
<dbReference type="PRINTS" id="PR00625">
    <property type="entry name" value="JDOMAIN"/>
</dbReference>
<dbReference type="OrthoDB" id="511772at2759"/>
<feature type="domain" description="J" evidence="4">
    <location>
        <begin position="585"/>
        <end position="651"/>
    </location>
</feature>
<dbReference type="SMART" id="SM00271">
    <property type="entry name" value="DnaJ"/>
    <property type="match status" value="1"/>
</dbReference>
<dbReference type="InterPro" id="IPR032843">
    <property type="entry name" value="Jiv"/>
</dbReference>
<gene>
    <name evidence="5" type="ORF">C2E21_2278</name>
</gene>
<feature type="compositionally biased region" description="Low complexity" evidence="2">
    <location>
        <begin position="535"/>
        <end position="553"/>
    </location>
</feature>
<feature type="region of interest" description="Disordered" evidence="2">
    <location>
        <begin position="95"/>
        <end position="152"/>
    </location>
</feature>
<sequence>MEEPGAAVEARPRFSLRTLDDGNSTQLHLEVELPGVSDSSQIRFSIEGSRQLCVHVPGRYRADISLGVPVEGRAQSVQFLKKKGLLRATLAVVPGSHGGGRGGMGAGETTPPSAAVPAAEPASPARPQQAQQQAASAAAAADLPPATSPREQHDAELYATARRQANRDAAEDCCRVAQGALRAGDLARAVRLLRKACQLDPENASYQAALHEAEQEQAAAEGSSGGSGVVAAFLVGSCAFLAAGYWAYQLAPAAAEPATSLGGHLLAGLWFLPRVLLWEPTWGVASLFAVSGGAACAALRSLDHAQRLRGRPDVVPSDMYIIALMAAWHPLLWCCCGGGWGAVLGTLGELLPIARLLGSSVWSHLLAYPAACFALRLLVGWTWPVWVVAAKPAVWLLRRTVWEPAWWLCLPLAASCYGGAESARAQQHRLLAELLFQGAVLPAVWWLSGGGWWAVGQTAVLLACDLGVIVCAERWPAVHDLISDYILGVPAPLLILRPAWGMTVGGWTWWSVLAGAVASGWLALLWMYNSSPTRQQQRQQQRQQGAGTRHGAAGAAGAGGTIRHLRNEVPKGAPEAVARILMAGNYYEVLGVAEDADEAAIRRAKRALSLATHPDKVGADTPGANEAFNLVTEACEVLGDAASRQQYDEELSHASISHGFNLSPEDMEASGIPPEWADRMAEFVEACDRGDLPQHCDVCGGLHFLRRTDRPMAAARQCDECGTRHPVRQNEVWFESASAGFMRRTMHMFCCYKGVVYDMSESAACEGTLQMVHERRIPLNRHINFFKGFGLSSSGGGGGGGGGRGGKRGKHGGQGTHSGQSGPAPPPRQQGPRGGSSKKKGRRR</sequence>
<feature type="transmembrane region" description="Helical" evidence="3">
    <location>
        <begin position="229"/>
        <end position="248"/>
    </location>
</feature>
<keyword evidence="3" id="KW-1133">Transmembrane helix</keyword>
<dbReference type="Gene3D" id="1.10.287.110">
    <property type="entry name" value="DnaJ domain"/>
    <property type="match status" value="1"/>
</dbReference>
<evidence type="ECO:0000313" key="5">
    <source>
        <dbReference type="EMBL" id="PRW59135.1"/>
    </source>
</evidence>
<keyword evidence="3" id="KW-0472">Membrane</keyword>
<dbReference type="Pfam" id="PF14901">
    <property type="entry name" value="Jiv90"/>
    <property type="match status" value="1"/>
</dbReference>
<evidence type="ECO:0000256" key="1">
    <source>
        <dbReference type="ARBA" id="ARBA00008511"/>
    </source>
</evidence>
<feature type="compositionally biased region" description="Gly residues" evidence="2">
    <location>
        <begin position="794"/>
        <end position="804"/>
    </location>
</feature>
<evidence type="ECO:0000259" key="4">
    <source>
        <dbReference type="PROSITE" id="PS50076"/>
    </source>
</evidence>
<name>A0A2P6TYJ7_CHLSO</name>
<feature type="transmembrane region" description="Helical" evidence="3">
    <location>
        <begin position="320"/>
        <end position="345"/>
    </location>
</feature>
<dbReference type="InterPro" id="IPR041442">
    <property type="entry name" value="PIH1D1/2/3_CS-like"/>
</dbReference>
<dbReference type="Proteomes" id="UP000239899">
    <property type="component" value="Unassembled WGS sequence"/>
</dbReference>
<dbReference type="PANTHER" id="PTHR44665">
    <property type="entry name" value="DNAJ HOMOLOG SUBFAMILY C MEMBER 14"/>
    <property type="match status" value="1"/>
</dbReference>